<name>A0ABV1KLM7_9PSEU</name>
<dbReference type="EMBL" id="JBEDNQ010000014">
    <property type="protein sequence ID" value="MEQ3554388.1"/>
    <property type="molecule type" value="Genomic_DNA"/>
</dbReference>
<dbReference type="InterPro" id="IPR029045">
    <property type="entry name" value="ClpP/crotonase-like_dom_sf"/>
</dbReference>
<organism evidence="2 3">
    <name type="scientific">Pseudonocardia nematodicida</name>
    <dbReference type="NCBI Taxonomy" id="1206997"/>
    <lineage>
        <taxon>Bacteria</taxon>
        <taxon>Bacillati</taxon>
        <taxon>Actinomycetota</taxon>
        <taxon>Actinomycetes</taxon>
        <taxon>Pseudonocardiales</taxon>
        <taxon>Pseudonocardiaceae</taxon>
        <taxon>Pseudonocardia</taxon>
    </lineage>
</organism>
<dbReference type="PANTHER" id="PTHR43802">
    <property type="entry name" value="ENOYL-COA HYDRATASE"/>
    <property type="match status" value="1"/>
</dbReference>
<reference evidence="2 3" key="1">
    <citation type="submission" date="2024-03" db="EMBL/GenBank/DDBJ databases">
        <title>Draft genome sequence of Pseudonocardia nematodicida JCM 31783.</title>
        <authorList>
            <person name="Butdee W."/>
            <person name="Duangmal K."/>
        </authorList>
    </citation>
    <scope>NUCLEOTIDE SEQUENCE [LARGE SCALE GENOMIC DNA]</scope>
    <source>
        <strain evidence="2 3">JCM 31783</strain>
    </source>
</reference>
<dbReference type="Gene3D" id="3.90.226.10">
    <property type="entry name" value="2-enoyl-CoA Hydratase, Chain A, domain 1"/>
    <property type="match status" value="1"/>
</dbReference>
<keyword evidence="3" id="KW-1185">Reference proteome</keyword>
<dbReference type="Proteomes" id="UP001494902">
    <property type="component" value="Unassembled WGS sequence"/>
</dbReference>
<evidence type="ECO:0000256" key="1">
    <source>
        <dbReference type="ARBA" id="ARBA00005254"/>
    </source>
</evidence>
<dbReference type="SUPFAM" id="SSF52096">
    <property type="entry name" value="ClpP/crotonase"/>
    <property type="match status" value="1"/>
</dbReference>
<comment type="caution">
    <text evidence="2">The sequence shown here is derived from an EMBL/GenBank/DDBJ whole genome shotgun (WGS) entry which is preliminary data.</text>
</comment>
<dbReference type="CDD" id="cd06558">
    <property type="entry name" value="crotonase-like"/>
    <property type="match status" value="1"/>
</dbReference>
<dbReference type="RefSeq" id="WP_349301456.1">
    <property type="nucleotide sequence ID" value="NZ_JBEDNQ010000014.1"/>
</dbReference>
<evidence type="ECO:0000313" key="3">
    <source>
        <dbReference type="Proteomes" id="UP001494902"/>
    </source>
</evidence>
<evidence type="ECO:0000313" key="2">
    <source>
        <dbReference type="EMBL" id="MEQ3554388.1"/>
    </source>
</evidence>
<accession>A0ABV1KLM7</accession>
<protein>
    <submittedName>
        <fullName evidence="2">Enoyl-CoA hydratase/isomerase family protein</fullName>
    </submittedName>
</protein>
<dbReference type="InterPro" id="IPR001753">
    <property type="entry name" value="Enoyl-CoA_hydra/iso"/>
</dbReference>
<proteinExistence type="inferred from homology"/>
<dbReference type="Pfam" id="PF00378">
    <property type="entry name" value="ECH_1"/>
    <property type="match status" value="1"/>
</dbReference>
<comment type="similarity">
    <text evidence="1">Belongs to the enoyl-CoA hydratase/isomerase family.</text>
</comment>
<dbReference type="PANTHER" id="PTHR43802:SF1">
    <property type="entry name" value="IP11341P-RELATED"/>
    <property type="match status" value="1"/>
</dbReference>
<sequence>MTEQPMTDHPMTHLEREPTTFDSYRDRYKTVRLERTGGVLEVHLHTDGGPLQWSLLAHHELEDAFREIGRDRENDVVILTGTGEEFSGPAIEPGKHPNRRIMTPETYDPIYWEGKHLLPNLLAIEAPVIAAINGPAVRHAEIPLVSDIVLASDDTFFQDTAHFPGGMVPGDGMHIVMPLLMGANRGRYFLLTGQQLPAEEARSIGLVNEVLPRADLLPRARELAGLLMQQPRLVRRYTRTVLTEDLRARLHGLLGYGLALEGIARMKTS</sequence>
<gene>
    <name evidence="2" type="ORF">WIS52_28310</name>
</gene>